<dbReference type="RefSeq" id="WP_173805110.1">
    <property type="nucleotide sequence ID" value="NZ_JABSNM010000007.1"/>
</dbReference>
<dbReference type="Proteomes" id="UP001516061">
    <property type="component" value="Unassembled WGS sequence"/>
</dbReference>
<dbReference type="EMBL" id="JABSNM010000007">
    <property type="protein sequence ID" value="NRT56129.1"/>
    <property type="molecule type" value="Genomic_DNA"/>
</dbReference>
<accession>A0ABX2G242</accession>
<evidence type="ECO:0000313" key="1">
    <source>
        <dbReference type="EMBL" id="NRT56129.1"/>
    </source>
</evidence>
<organism evidence="1 2">
    <name type="scientific">Sphaerotilus uruguayifluvii</name>
    <dbReference type="NCBI Taxonomy" id="2735897"/>
    <lineage>
        <taxon>Bacteria</taxon>
        <taxon>Pseudomonadati</taxon>
        <taxon>Pseudomonadota</taxon>
        <taxon>Betaproteobacteria</taxon>
        <taxon>Burkholderiales</taxon>
        <taxon>Sphaerotilaceae</taxon>
        <taxon>Sphaerotilus</taxon>
    </lineage>
</organism>
<sequence>MKNINFFDGFQWAVPESFSDAVNLCNFEEGDIFYDNKSPYLDDWSTACQKIGHSIQVKAAYSGSLPAGASDAQQFSVNWGAEVRLDLFLKQKRTSPGQIHTTQGRLYTALWRGDLKILDSAVPAPVPPIRLRDAGKSIIKVSDAISQYADGGVAFAMMYDRSSPVSRSKFNKIVGVLDDVMIGGPVLVNPYLVDFDSVDMFAPTIVLAIFRVGRMSCHDLHESIKKAVYVPAKDAKRDMFRISAHGIIVSAET</sequence>
<evidence type="ECO:0000313" key="2">
    <source>
        <dbReference type="Proteomes" id="UP001516061"/>
    </source>
</evidence>
<keyword evidence="2" id="KW-1185">Reference proteome</keyword>
<name>A0ABX2G242_9BURK</name>
<proteinExistence type="predicted"/>
<gene>
    <name evidence="1" type="ORF">HNQ01_001865</name>
</gene>
<reference evidence="1 2" key="1">
    <citation type="submission" date="2020-05" db="EMBL/GenBank/DDBJ databases">
        <title>Genomic Encyclopedia of Type Strains, Phase IV (KMG-V): Genome sequencing to study the core and pangenomes of soil and plant-associated prokaryotes.</title>
        <authorList>
            <person name="Whitman W."/>
        </authorList>
    </citation>
    <scope>NUCLEOTIDE SEQUENCE [LARGE SCALE GENOMIC DNA]</scope>
    <source>
        <strain evidence="1 2">C29</strain>
    </source>
</reference>
<comment type="caution">
    <text evidence="1">The sequence shown here is derived from an EMBL/GenBank/DDBJ whole genome shotgun (WGS) entry which is preliminary data.</text>
</comment>
<protein>
    <submittedName>
        <fullName evidence="1">Uncharacterized protein</fullName>
    </submittedName>
</protein>